<protein>
    <submittedName>
        <fullName evidence="1">Uncharacterized protein</fullName>
    </submittedName>
</protein>
<keyword evidence="2" id="KW-1185">Reference proteome</keyword>
<reference evidence="1 2" key="1">
    <citation type="submission" date="2019-08" db="EMBL/GenBank/DDBJ databases">
        <title>Complete genome sequence of Arcobacter acticola.</title>
        <authorList>
            <person name="Miller W."/>
        </authorList>
    </citation>
    <scope>NUCLEOTIDE SEQUENCE [LARGE SCALE GENOMIC DNA]</scope>
    <source>
        <strain evidence="1 2">KCTC 52212</strain>
    </source>
</reference>
<dbReference type="AlphaFoldDB" id="A0A6M8EDH1"/>
<dbReference type="RefSeq" id="WP_172127481.1">
    <property type="nucleotide sequence ID" value="NZ_CP042652.1"/>
</dbReference>
<name>A0A6M8EDH1_9BACT</name>
<gene>
    <name evidence="1" type="ORF">AACT_2514</name>
</gene>
<organism evidence="1 2">
    <name type="scientific">Arcobacter acticola</name>
    <dbReference type="NCBI Taxonomy" id="1849015"/>
    <lineage>
        <taxon>Bacteria</taxon>
        <taxon>Pseudomonadati</taxon>
        <taxon>Campylobacterota</taxon>
        <taxon>Epsilonproteobacteria</taxon>
        <taxon>Campylobacterales</taxon>
        <taxon>Arcobacteraceae</taxon>
        <taxon>Arcobacter</taxon>
    </lineage>
</organism>
<dbReference type="EMBL" id="CP042652">
    <property type="protein sequence ID" value="QKE29603.1"/>
    <property type="molecule type" value="Genomic_DNA"/>
</dbReference>
<dbReference type="KEGG" id="paco:AACT_2514"/>
<dbReference type="Proteomes" id="UP000503483">
    <property type="component" value="Chromosome"/>
</dbReference>
<sequence length="224" mass="25525">MAGLLIADINKIKKPIIKIGLLALVSAYLLTGCTQQVTDKMAFKNGQPNSEKMFMDLSEDKELSASLSKNWNKIDYNKKGITTLKELNILTGVKPLEFAPSFLVNYEKSIYPKEYIEFAQKRGNTVKKYNRIINKKGMDKIDPYFSATHFYEDMKNSYQGVVSAPFYIEFDKDGRVVSALGSYVYKSGKYDIRADCYHTYFSGAKAKIIESIFTKKELEDNLAF</sequence>
<evidence type="ECO:0000313" key="2">
    <source>
        <dbReference type="Proteomes" id="UP000503483"/>
    </source>
</evidence>
<proteinExistence type="predicted"/>
<evidence type="ECO:0000313" key="1">
    <source>
        <dbReference type="EMBL" id="QKE29603.1"/>
    </source>
</evidence>
<accession>A0A6M8EDH1</accession>